<feature type="domain" description="Recombinase" evidence="5">
    <location>
        <begin position="184"/>
        <end position="303"/>
    </location>
</feature>
<comment type="caution">
    <text evidence="6">The sequence shown here is derived from an EMBL/GenBank/DDBJ whole genome shotgun (WGS) entry which is preliminary data.</text>
</comment>
<keyword evidence="1" id="KW-0238">DNA-binding</keyword>
<dbReference type="GO" id="GO:0000150">
    <property type="term" value="F:DNA strand exchange activity"/>
    <property type="evidence" value="ECO:0007669"/>
    <property type="project" value="InterPro"/>
</dbReference>
<dbReference type="CDD" id="cd00338">
    <property type="entry name" value="Ser_Recombinase"/>
    <property type="match status" value="1"/>
</dbReference>
<evidence type="ECO:0000259" key="5">
    <source>
        <dbReference type="PROSITE" id="PS51737"/>
    </source>
</evidence>
<dbReference type="PROSITE" id="PS51737">
    <property type="entry name" value="RECOMBINASE_DNA_BIND"/>
    <property type="match status" value="1"/>
</dbReference>
<protein>
    <submittedName>
        <fullName evidence="6">Recombinase family protein</fullName>
    </submittedName>
</protein>
<dbReference type="Gene3D" id="3.90.1750.20">
    <property type="entry name" value="Putative Large Serine Recombinase, Chain B, Domain 2"/>
    <property type="match status" value="1"/>
</dbReference>
<evidence type="ECO:0000256" key="1">
    <source>
        <dbReference type="ARBA" id="ARBA00023125"/>
    </source>
</evidence>
<name>A0A546Y015_AGRTU</name>
<dbReference type="InterPro" id="IPR006119">
    <property type="entry name" value="Resolv_N"/>
</dbReference>
<dbReference type="InterPro" id="IPR011109">
    <property type="entry name" value="DNA_bind_recombinase_dom"/>
</dbReference>
<keyword evidence="3" id="KW-0175">Coiled coil</keyword>
<dbReference type="Pfam" id="PF00239">
    <property type="entry name" value="Resolvase"/>
    <property type="match status" value="1"/>
</dbReference>
<dbReference type="SUPFAM" id="SSF53041">
    <property type="entry name" value="Resolvase-like"/>
    <property type="match status" value="1"/>
</dbReference>
<dbReference type="GO" id="GO:0003677">
    <property type="term" value="F:DNA binding"/>
    <property type="evidence" value="ECO:0007669"/>
    <property type="project" value="UniProtKB-KW"/>
</dbReference>
<dbReference type="Gene3D" id="3.40.50.1390">
    <property type="entry name" value="Resolvase, N-terminal catalytic domain"/>
    <property type="match status" value="1"/>
</dbReference>
<dbReference type="InterPro" id="IPR038109">
    <property type="entry name" value="DNA_bind_recomb_sf"/>
</dbReference>
<reference evidence="6 7" key="1">
    <citation type="journal article" date="2019" name="Appl. Microbiol. Biotechnol.">
        <title>Differential efficiency of wild type rhizogenic strains for rol gene transformation of plants.</title>
        <authorList>
            <person name="Desmet S."/>
            <person name="De Keyser E."/>
            <person name="Van Vaerenbergh J."/>
            <person name="Baeyen S."/>
            <person name="Van Huylenbroeck J."/>
            <person name="Geelen D."/>
            <person name="Dhooghe E."/>
        </authorList>
    </citation>
    <scope>NUCLEOTIDE SEQUENCE [LARGE SCALE GENOMIC DNA]</scope>
    <source>
        <strain evidence="6 7">MAFF210266</strain>
    </source>
</reference>
<feature type="coiled-coil region" evidence="3">
    <location>
        <begin position="392"/>
        <end position="456"/>
    </location>
</feature>
<dbReference type="Pfam" id="PF07508">
    <property type="entry name" value="Recombinase"/>
    <property type="match status" value="1"/>
</dbReference>
<evidence type="ECO:0000313" key="7">
    <source>
        <dbReference type="Proteomes" id="UP000317023"/>
    </source>
</evidence>
<dbReference type="AlphaFoldDB" id="A0A546Y015"/>
<dbReference type="InterPro" id="IPR036162">
    <property type="entry name" value="Resolvase-like_N_sf"/>
</dbReference>
<feature type="region of interest" description="Disordered" evidence="4">
    <location>
        <begin position="155"/>
        <end position="175"/>
    </location>
</feature>
<evidence type="ECO:0000313" key="6">
    <source>
        <dbReference type="EMBL" id="TRB06331.1"/>
    </source>
</evidence>
<keyword evidence="2" id="KW-0233">DNA recombination</keyword>
<evidence type="ECO:0000256" key="3">
    <source>
        <dbReference type="SAM" id="Coils"/>
    </source>
</evidence>
<dbReference type="RefSeq" id="WP_142857243.1">
    <property type="nucleotide sequence ID" value="NZ_SGOE01000003.1"/>
</dbReference>
<dbReference type="Pfam" id="PF13408">
    <property type="entry name" value="Zn_ribbon_recom"/>
    <property type="match status" value="1"/>
</dbReference>
<dbReference type="InterPro" id="IPR025827">
    <property type="entry name" value="Zn_ribbon_recom_dom"/>
</dbReference>
<dbReference type="EMBL" id="SGOE01000003">
    <property type="protein sequence ID" value="TRB06331.1"/>
    <property type="molecule type" value="Genomic_DNA"/>
</dbReference>
<dbReference type="PANTHER" id="PTHR30461:SF2">
    <property type="entry name" value="SERINE RECOMBINASE PINE-RELATED"/>
    <property type="match status" value="1"/>
</dbReference>
<dbReference type="SMART" id="SM00857">
    <property type="entry name" value="Resolvase"/>
    <property type="match status" value="1"/>
</dbReference>
<evidence type="ECO:0000256" key="2">
    <source>
        <dbReference type="ARBA" id="ARBA00023172"/>
    </source>
</evidence>
<evidence type="ECO:0000256" key="4">
    <source>
        <dbReference type="SAM" id="MobiDB-lite"/>
    </source>
</evidence>
<accession>A0A546Y015</accession>
<dbReference type="InterPro" id="IPR050639">
    <property type="entry name" value="SSR_resolvase"/>
</dbReference>
<gene>
    <name evidence="6" type="ORF">EXN61_14225</name>
</gene>
<proteinExistence type="predicted"/>
<sequence length="550" mass="62221">MGTQDSNTFPIRAYSYVRMSTRKQLRGDSLRRQLERSKAFADEHSLLLDDSLQDLGVSAWKGRNFKTGALGRFLAMVENGKIPKGSYLLIESLDRLSREAVPDALTLFMAIINAGIVIVTLGEDRQVYSRDRLNGDWTKLIIGLAVMSRGHEESQTKSERISAVAKRKREQAREGKGHITSITPAWIDAKRIDANRYAFTLNHHAETVKTIYEMATRGLGATVIARKLNADGVPSFKSKDGWYQSIIKALLARHDVIGTFQPHRMQDGKRVPDGDPIDNYFPATIDKDLFLRVQAMRSNPSRPGRKGNTFANLFTGLCHCAHCGGPMTMKMSRVKGNKNGRYLVCANYVRGHRCADGNRHFRYEPLETAILDHVKELNLADALQTARVDQAVSEINETIAGLTITLEELRRKEQRLAQVIEDDSEPPVAIMNLLKTRQAERQAIEAELRRQQVERQRRSIWQDNPTETCDRIGKLRGAWEQADDITRYDLRSEAHAAIREIIAEISFDSGDCSAMLIVENGIVVHRFTDGRAFRRHQMWRAIPVTMRSAI</sequence>
<dbReference type="Proteomes" id="UP000317023">
    <property type="component" value="Unassembled WGS sequence"/>
</dbReference>
<dbReference type="PANTHER" id="PTHR30461">
    <property type="entry name" value="DNA-INVERTASE FROM LAMBDOID PROPHAGE"/>
    <property type="match status" value="1"/>
</dbReference>
<organism evidence="6 7">
    <name type="scientific">Agrobacterium tumefaciens</name>
    <dbReference type="NCBI Taxonomy" id="358"/>
    <lineage>
        <taxon>Bacteria</taxon>
        <taxon>Pseudomonadati</taxon>
        <taxon>Pseudomonadota</taxon>
        <taxon>Alphaproteobacteria</taxon>
        <taxon>Hyphomicrobiales</taxon>
        <taxon>Rhizobiaceae</taxon>
        <taxon>Rhizobium/Agrobacterium group</taxon>
        <taxon>Agrobacterium</taxon>
        <taxon>Agrobacterium tumefaciens complex</taxon>
    </lineage>
</organism>